<dbReference type="HOGENOM" id="CLU_190573_1_0_6"/>
<proteinExistence type="predicted"/>
<dbReference type="KEGG" id="yen:YE0856"/>
<organism evidence="1 2">
    <name type="scientific">Yersinia enterocolitica serotype O:8 / biotype 1B (strain NCTC 13174 / 8081)</name>
    <dbReference type="NCBI Taxonomy" id="393305"/>
    <lineage>
        <taxon>Bacteria</taxon>
        <taxon>Pseudomonadati</taxon>
        <taxon>Pseudomonadota</taxon>
        <taxon>Gammaproteobacteria</taxon>
        <taxon>Enterobacterales</taxon>
        <taxon>Yersiniaceae</taxon>
        <taxon>Yersinia</taxon>
    </lineage>
</organism>
<sequence length="80" mass="9310">MIYFDPALTAQKLIKTGIHALTIISDHTSAYRGFSITRLKRNKRNPITRYHVRQGDESYGKFDAQAQATEYIDRLYEMRG</sequence>
<reference evidence="1 2" key="1">
    <citation type="journal article" date="2006" name="PLoS Genet.">
        <title>The complete genome sequence and comparative genome analysis of the high pathogenicity Yersinia enterocolitica strain 8081.</title>
        <authorList>
            <person name="Thomson N.R."/>
            <person name="Howard S."/>
            <person name="Wren B.W."/>
            <person name="Holden M.T.G."/>
            <person name="Crossman L."/>
            <person name="Challis G.L."/>
            <person name="Churcher C."/>
            <person name="Mungall K."/>
            <person name="Brooks K."/>
            <person name="Chillingworth T."/>
            <person name="Feltwell T."/>
            <person name="Abdellah Z."/>
            <person name="Hauser H."/>
            <person name="Jagels K."/>
            <person name="Maddison M."/>
            <person name="Moule S."/>
            <person name="Sanders M."/>
            <person name="Whitehead S."/>
            <person name="Quail M.A."/>
            <person name="Dougan G."/>
            <person name="Parkhill J."/>
            <person name="Prentice M.B."/>
        </authorList>
    </citation>
    <scope>NUCLEOTIDE SEQUENCE [LARGE SCALE GENOMIC DNA]</scope>
    <source>
        <strain evidence="2">NCTC 13174 / 8081</strain>
    </source>
</reference>
<accession>A1JK40</accession>
<evidence type="ECO:0000313" key="1">
    <source>
        <dbReference type="EMBL" id="CAL10956.1"/>
    </source>
</evidence>
<dbReference type="eggNOG" id="ENOG5033FD7">
    <property type="taxonomic scope" value="Bacteria"/>
</dbReference>
<protein>
    <submittedName>
        <fullName evidence="1">Hypothetical phage-related protein</fullName>
    </submittedName>
</protein>
<dbReference type="RefSeq" id="WP_011815651.1">
    <property type="nucleotide sequence ID" value="NC_008800.1"/>
</dbReference>
<dbReference type="EMBL" id="AM286415">
    <property type="protein sequence ID" value="CAL10956.1"/>
    <property type="molecule type" value="Genomic_DNA"/>
</dbReference>
<dbReference type="AlphaFoldDB" id="A1JK40"/>
<evidence type="ECO:0000313" key="2">
    <source>
        <dbReference type="Proteomes" id="UP000000642"/>
    </source>
</evidence>
<gene>
    <name evidence="1" type="ordered locus">YE0856</name>
</gene>
<dbReference type="PATRIC" id="fig|393305.7.peg.951"/>
<name>A1JK40_YERE8</name>
<dbReference type="OrthoDB" id="6456926at2"/>
<dbReference type="Proteomes" id="UP000000642">
    <property type="component" value="Chromosome"/>
</dbReference>